<proteinExistence type="predicted"/>
<feature type="region of interest" description="Disordered" evidence="2">
    <location>
        <begin position="412"/>
        <end position="432"/>
    </location>
</feature>
<dbReference type="PANTHER" id="PTHR37984">
    <property type="entry name" value="PROTEIN CBG26694"/>
    <property type="match status" value="1"/>
</dbReference>
<reference evidence="5" key="1">
    <citation type="submission" date="2025-08" db="UniProtKB">
        <authorList>
            <consortium name="RefSeq"/>
        </authorList>
    </citation>
    <scope>IDENTIFICATION</scope>
</reference>
<dbReference type="InterPro" id="IPR001584">
    <property type="entry name" value="Integrase_cat-core"/>
</dbReference>
<keyword evidence="4" id="KW-1185">Reference proteome</keyword>
<dbReference type="RefSeq" id="XP_042564173.1">
    <property type="nucleotide sequence ID" value="XM_042708239.1"/>
</dbReference>
<dbReference type="GeneID" id="122133022"/>
<evidence type="ECO:0000256" key="2">
    <source>
        <dbReference type="SAM" id="MobiDB-lite"/>
    </source>
</evidence>
<organism evidence="4 5">
    <name type="scientific">Clupea harengus</name>
    <name type="common">Atlantic herring</name>
    <dbReference type="NCBI Taxonomy" id="7950"/>
    <lineage>
        <taxon>Eukaryota</taxon>
        <taxon>Metazoa</taxon>
        <taxon>Chordata</taxon>
        <taxon>Craniata</taxon>
        <taxon>Vertebrata</taxon>
        <taxon>Euteleostomi</taxon>
        <taxon>Actinopterygii</taxon>
        <taxon>Neopterygii</taxon>
        <taxon>Teleostei</taxon>
        <taxon>Clupei</taxon>
        <taxon>Clupeiformes</taxon>
        <taxon>Clupeoidei</taxon>
        <taxon>Clupeidae</taxon>
        <taxon>Clupea</taxon>
    </lineage>
</organism>
<dbReference type="GO" id="GO:0015074">
    <property type="term" value="P:DNA integration"/>
    <property type="evidence" value="ECO:0007669"/>
    <property type="project" value="InterPro"/>
</dbReference>
<evidence type="ECO:0000313" key="5">
    <source>
        <dbReference type="RefSeq" id="XP_042564173.1"/>
    </source>
</evidence>
<feature type="domain" description="Integrase catalytic" evidence="3">
    <location>
        <begin position="145"/>
        <end position="304"/>
    </location>
</feature>
<dbReference type="InterPro" id="IPR050951">
    <property type="entry name" value="Retrovirus_Pol_polyprotein"/>
</dbReference>
<dbReference type="OrthoDB" id="413122at2759"/>
<dbReference type="Pfam" id="PF17921">
    <property type="entry name" value="Integrase_H2C2"/>
    <property type="match status" value="1"/>
</dbReference>
<dbReference type="GO" id="GO:0003676">
    <property type="term" value="F:nucleic acid binding"/>
    <property type="evidence" value="ECO:0007669"/>
    <property type="project" value="InterPro"/>
</dbReference>
<dbReference type="InterPro" id="IPR012337">
    <property type="entry name" value="RNaseH-like_sf"/>
</dbReference>
<dbReference type="Gene3D" id="3.30.420.10">
    <property type="entry name" value="Ribonuclease H-like superfamily/Ribonuclease H"/>
    <property type="match status" value="1"/>
</dbReference>
<dbReference type="SUPFAM" id="SSF53098">
    <property type="entry name" value="Ribonuclease H-like"/>
    <property type="match status" value="1"/>
</dbReference>
<gene>
    <name evidence="5" type="primary">zgc:113436</name>
</gene>
<sequence>MLSVESIQVAEEEVVESSSNRLEDIYTFVAQGCYPQSMNPIRKKNLKRYAQKFIIDDGRLYYVGPKKEEKREVVIESERKRQIFLECHLNDIGHHLGQKKTVHRIQCKYYWLGIVKDVVDWIKVCETCQHTERNKNMTRVIRPIKVDGPWEVIAVEILGPFPGTVPAGNMHVVVITDYFSKWVEGFPVQRTDSLSVARCISTSIYRFGSLKTICVCQTADFCEEVSKHLCERWNIVQRVSSVDQSQRNALYDQSSSLLKNAIKDVVSEKQLDWDDFIDPVLSLFRTSTNPTTKFTPYCLMFNRKAIMPNEVNLMKLELLAHDSGETYGLNEQGVMSLMSTMQEQHNAVRQLVLANMNATYKQEKKNAKRRTRSVTYEVTEPLFGNEASPPCKKLKDSLFLSFPVETVLATEQNGTHGKKSDLEYPLPGSDVH</sequence>
<protein>
    <recommendedName>
        <fullName evidence="1">Gypsy retrotransposon integrase-like protein 1</fullName>
    </recommendedName>
</protein>
<name>A0A8M1KP54_CLUHA</name>
<dbReference type="Proteomes" id="UP000515152">
    <property type="component" value="Chromosome 7"/>
</dbReference>
<dbReference type="Gene3D" id="1.10.340.70">
    <property type="match status" value="1"/>
</dbReference>
<dbReference type="InterPro" id="IPR041588">
    <property type="entry name" value="Integrase_H2C2"/>
</dbReference>
<dbReference type="FunFam" id="1.10.340.70:FF:000001">
    <property type="entry name" value="Retrovirus-related Pol polyprotein from transposon gypsy-like Protein"/>
    <property type="match status" value="1"/>
</dbReference>
<dbReference type="KEGG" id="char:122133022"/>
<dbReference type="PROSITE" id="PS50994">
    <property type="entry name" value="INTEGRASE"/>
    <property type="match status" value="1"/>
</dbReference>
<evidence type="ECO:0000313" key="4">
    <source>
        <dbReference type="Proteomes" id="UP000515152"/>
    </source>
</evidence>
<dbReference type="InterPro" id="IPR036397">
    <property type="entry name" value="RNaseH_sf"/>
</dbReference>
<dbReference type="AlphaFoldDB" id="A0A8M1KP54"/>
<dbReference type="PANTHER" id="PTHR37984:SF5">
    <property type="entry name" value="PROTEIN NYNRIN-LIKE"/>
    <property type="match status" value="1"/>
</dbReference>
<evidence type="ECO:0000256" key="1">
    <source>
        <dbReference type="ARBA" id="ARBA00039658"/>
    </source>
</evidence>
<evidence type="ECO:0000259" key="3">
    <source>
        <dbReference type="PROSITE" id="PS50994"/>
    </source>
</evidence>
<accession>A0A8M1KP54</accession>